<evidence type="ECO:0000313" key="2">
    <source>
        <dbReference type="EMBL" id="KFW01619.1"/>
    </source>
</evidence>
<gene>
    <name evidence="2" type="ORF">N326_05730</name>
</gene>
<dbReference type="EMBL" id="KK561424">
    <property type="protein sequence ID" value="KFW01619.1"/>
    <property type="molecule type" value="Genomic_DNA"/>
</dbReference>
<dbReference type="AlphaFoldDB" id="A0A093IS80"/>
<name>A0A093IS80_EURHL</name>
<feature type="non-terminal residue" evidence="2">
    <location>
        <position position="1"/>
    </location>
</feature>
<evidence type="ECO:0000256" key="1">
    <source>
        <dbReference type="SAM" id="MobiDB-lite"/>
    </source>
</evidence>
<feature type="compositionally biased region" description="Basic and acidic residues" evidence="1">
    <location>
        <begin position="75"/>
        <end position="88"/>
    </location>
</feature>
<accession>A0A093IS80</accession>
<protein>
    <submittedName>
        <fullName evidence="2">Uncharacterized protein</fullName>
    </submittedName>
</protein>
<keyword evidence="3" id="KW-1185">Reference proteome</keyword>
<reference evidence="2 3" key="1">
    <citation type="submission" date="2014-04" db="EMBL/GenBank/DDBJ databases">
        <title>Genome evolution of avian class.</title>
        <authorList>
            <person name="Zhang G."/>
            <person name="Li C."/>
        </authorList>
    </citation>
    <scope>NUCLEOTIDE SEQUENCE [LARGE SCALE GENOMIC DNA]</scope>
    <source>
        <strain evidence="2">BGI_N326</strain>
    </source>
</reference>
<feature type="non-terminal residue" evidence="2">
    <location>
        <position position="162"/>
    </location>
</feature>
<evidence type="ECO:0000313" key="3">
    <source>
        <dbReference type="Proteomes" id="UP000054232"/>
    </source>
</evidence>
<organism evidence="2 3">
    <name type="scientific">Eurypyga helias</name>
    <name type="common">Sunbittern</name>
    <name type="synonym">Ardea helias</name>
    <dbReference type="NCBI Taxonomy" id="54383"/>
    <lineage>
        <taxon>Eukaryota</taxon>
        <taxon>Metazoa</taxon>
        <taxon>Chordata</taxon>
        <taxon>Craniata</taxon>
        <taxon>Vertebrata</taxon>
        <taxon>Euteleostomi</taxon>
        <taxon>Archelosauria</taxon>
        <taxon>Archosauria</taxon>
        <taxon>Dinosauria</taxon>
        <taxon>Saurischia</taxon>
        <taxon>Theropoda</taxon>
        <taxon>Coelurosauria</taxon>
        <taxon>Aves</taxon>
        <taxon>Neognathae</taxon>
        <taxon>Neoaves</taxon>
        <taxon>Phaethontimorphae</taxon>
        <taxon>Eurypygiformes</taxon>
        <taxon>Eurypygidae</taxon>
        <taxon>Eurypyga</taxon>
    </lineage>
</organism>
<proteinExistence type="predicted"/>
<feature type="region of interest" description="Disordered" evidence="1">
    <location>
        <begin position="75"/>
        <end position="97"/>
    </location>
</feature>
<dbReference type="Proteomes" id="UP000054232">
    <property type="component" value="Unassembled WGS sequence"/>
</dbReference>
<feature type="region of interest" description="Disordered" evidence="1">
    <location>
        <begin position="138"/>
        <end position="162"/>
    </location>
</feature>
<sequence length="162" mass="17537">LLSPPGMGRLKRPKSAVLARDTPGLGDCSLTALHMATCLSQLDRVFPEHGGDRQNVLVCQTHSALEPPLRRCREVPRSAPDAHQHGRSGEVQLGERSQDASRYLGHLGLQQDVEALQKRGWDHLEMFRYPQALELGKGGTAQASSCGPGVPGRAPHPAGEER</sequence>